<proteinExistence type="predicted"/>
<feature type="transmembrane region" description="Helical" evidence="5">
    <location>
        <begin position="135"/>
        <end position="158"/>
    </location>
</feature>
<keyword evidence="3 5" id="KW-1133">Transmembrane helix</keyword>
<dbReference type="PANTHER" id="PTHR22950">
    <property type="entry name" value="AMINO ACID TRANSPORTER"/>
    <property type="match status" value="1"/>
</dbReference>
<dbReference type="OMA" id="QDFWKRS"/>
<feature type="transmembrane region" description="Helical" evidence="5">
    <location>
        <begin position="210"/>
        <end position="234"/>
    </location>
</feature>
<sequence length="341" mass="37540">MTNNVLGAGLVALPYSISQCTLVPGILLLIFMAFVASFSQYVIVSTCRLVDKYTYKEVGIAALGKTGGILISLIMLLYTTLSCTSYFVIIGDLLLGICGYFFPNVEFLQSRSIVVPCVCVAFIFPLCMMRTVDSLRYVSVVSVLAVVGVVVVIVQQFIEYHHVNETVEIMHWSSGFIRMVPVVCVSYNCHYNAPRYYKELKNRSMPRISVVVACSTLIVFLLYLAGSVCGYLQFGNQTLGDILKNYPSDALAPALGRLGLLVALVFTFPVAYFAVRNNLHTLFCSSLHFHGIWLRLATAVGVLLVTCTVAVFVEQVEYVIGFNGSLFGSGQNSIVEERNED</sequence>
<evidence type="ECO:0000256" key="3">
    <source>
        <dbReference type="ARBA" id="ARBA00022989"/>
    </source>
</evidence>
<dbReference type="Pfam" id="PF01490">
    <property type="entry name" value="Aa_trans"/>
    <property type="match status" value="1"/>
</dbReference>
<dbReference type="AlphaFoldDB" id="D8M7L8"/>
<feature type="transmembrane region" description="Helical" evidence="5">
    <location>
        <begin position="170"/>
        <end position="189"/>
    </location>
</feature>
<keyword evidence="8" id="KW-1185">Reference proteome</keyword>
<evidence type="ECO:0000256" key="4">
    <source>
        <dbReference type="ARBA" id="ARBA00023136"/>
    </source>
</evidence>
<feature type="domain" description="Amino acid transporter transmembrane" evidence="6">
    <location>
        <begin position="2"/>
        <end position="329"/>
    </location>
</feature>
<dbReference type="OrthoDB" id="28208at2759"/>
<evidence type="ECO:0000313" key="7">
    <source>
        <dbReference type="EMBL" id="CBK24057.2"/>
    </source>
</evidence>
<dbReference type="GO" id="GO:0016020">
    <property type="term" value="C:membrane"/>
    <property type="evidence" value="ECO:0007669"/>
    <property type="project" value="UniProtKB-SubCell"/>
</dbReference>
<dbReference type="GeneID" id="24920905"/>
<comment type="subcellular location">
    <subcellularLocation>
        <location evidence="1">Membrane</location>
        <topology evidence="1">Multi-pass membrane protein</topology>
    </subcellularLocation>
</comment>
<feature type="transmembrane region" description="Helical" evidence="5">
    <location>
        <begin position="287"/>
        <end position="313"/>
    </location>
</feature>
<evidence type="ECO:0000256" key="5">
    <source>
        <dbReference type="SAM" id="Phobius"/>
    </source>
</evidence>
<protein>
    <recommendedName>
        <fullName evidence="6">Amino acid transporter transmembrane domain-containing protein</fullName>
    </recommendedName>
</protein>
<dbReference type="InterPro" id="IPR013057">
    <property type="entry name" value="AA_transpt_TM"/>
</dbReference>
<evidence type="ECO:0000259" key="6">
    <source>
        <dbReference type="Pfam" id="PF01490"/>
    </source>
</evidence>
<keyword evidence="4 5" id="KW-0472">Membrane</keyword>
<dbReference type="InParanoid" id="D8M7L8"/>
<organism evidence="7">
    <name type="scientific">Blastocystis hominis</name>
    <dbReference type="NCBI Taxonomy" id="12968"/>
    <lineage>
        <taxon>Eukaryota</taxon>
        <taxon>Sar</taxon>
        <taxon>Stramenopiles</taxon>
        <taxon>Bigyra</taxon>
        <taxon>Opalozoa</taxon>
        <taxon>Opalinata</taxon>
        <taxon>Blastocystidae</taxon>
        <taxon>Blastocystis</taxon>
    </lineage>
</organism>
<evidence type="ECO:0000313" key="8">
    <source>
        <dbReference type="Proteomes" id="UP000008312"/>
    </source>
</evidence>
<feature type="transmembrane region" description="Helical" evidence="5">
    <location>
        <begin position="254"/>
        <end position="275"/>
    </location>
</feature>
<dbReference type="GO" id="GO:0015179">
    <property type="term" value="F:L-amino acid transmembrane transporter activity"/>
    <property type="evidence" value="ECO:0007669"/>
    <property type="project" value="TreeGrafter"/>
</dbReference>
<gene>
    <name evidence="7" type="ORF">GSBLH_T00003843001</name>
</gene>
<evidence type="ECO:0000256" key="1">
    <source>
        <dbReference type="ARBA" id="ARBA00004141"/>
    </source>
</evidence>
<dbReference type="EMBL" id="FN668672">
    <property type="protein sequence ID" value="CBK24057.2"/>
    <property type="molecule type" value="Genomic_DNA"/>
</dbReference>
<keyword evidence="2 5" id="KW-0812">Transmembrane</keyword>
<accession>D8M7L8</accession>
<evidence type="ECO:0000256" key="2">
    <source>
        <dbReference type="ARBA" id="ARBA00022692"/>
    </source>
</evidence>
<dbReference type="PANTHER" id="PTHR22950:SF702">
    <property type="entry name" value="AMINO ACID TRANSPORTER PROTEIN"/>
    <property type="match status" value="1"/>
</dbReference>
<reference evidence="7" key="1">
    <citation type="submission" date="2010-02" db="EMBL/GenBank/DDBJ databases">
        <title>Sequencing and annotation of the Blastocystis hominis genome.</title>
        <authorList>
            <person name="Wincker P."/>
        </authorList>
    </citation>
    <scope>NUCLEOTIDE SEQUENCE</scope>
    <source>
        <strain evidence="7">Singapore isolate B</strain>
    </source>
</reference>
<name>D8M7L8_BLAHO</name>
<feature type="transmembrane region" description="Helical" evidence="5">
    <location>
        <begin position="70"/>
        <end position="102"/>
    </location>
</feature>
<dbReference type="Proteomes" id="UP000008312">
    <property type="component" value="Unassembled WGS sequence"/>
</dbReference>
<dbReference type="RefSeq" id="XP_012898105.1">
    <property type="nucleotide sequence ID" value="XM_013042651.1"/>
</dbReference>
<dbReference type="Gene3D" id="1.20.1740.10">
    <property type="entry name" value="Amino acid/polyamine transporter I"/>
    <property type="match status" value="1"/>
</dbReference>